<accession>A0A655J3H0</accession>
<evidence type="ECO:0000313" key="7">
    <source>
        <dbReference type="Proteomes" id="UP000048600"/>
    </source>
</evidence>
<feature type="compositionally biased region" description="Polar residues" evidence="1">
    <location>
        <begin position="136"/>
        <end position="146"/>
    </location>
</feature>
<protein>
    <submittedName>
        <fullName evidence="4">Uncharacterized protein</fullName>
    </submittedName>
</protein>
<evidence type="ECO:0000313" key="5">
    <source>
        <dbReference type="Proteomes" id="UP000039217"/>
    </source>
</evidence>
<dbReference type="EMBL" id="CSAD01000277">
    <property type="protein sequence ID" value="COV60873.1"/>
    <property type="molecule type" value="Genomic_DNA"/>
</dbReference>
<dbReference type="Proteomes" id="UP000048600">
    <property type="component" value="Unassembled WGS sequence"/>
</dbReference>
<evidence type="ECO:0000313" key="2">
    <source>
        <dbReference type="EMBL" id="CNU51292.1"/>
    </source>
</evidence>
<dbReference type="Proteomes" id="UP000039217">
    <property type="component" value="Unassembled WGS sequence"/>
</dbReference>
<dbReference type="AlphaFoldDB" id="A0A655J3H0"/>
<evidence type="ECO:0000256" key="1">
    <source>
        <dbReference type="SAM" id="MobiDB-lite"/>
    </source>
</evidence>
<evidence type="ECO:0000313" key="6">
    <source>
        <dbReference type="Proteomes" id="UP000045842"/>
    </source>
</evidence>
<feature type="region of interest" description="Disordered" evidence="1">
    <location>
        <begin position="119"/>
        <end position="170"/>
    </location>
</feature>
<reference evidence="5 6" key="1">
    <citation type="submission" date="2015-03" db="EMBL/GenBank/DDBJ databases">
        <authorList>
            <consortium name="Pathogen Informatics"/>
        </authorList>
    </citation>
    <scope>NUCLEOTIDE SEQUENCE [LARGE SCALE GENOMIC DNA]</scope>
    <source>
        <strain evidence="2 5">D00501624</strain>
        <strain evidence="3 6">G09801536</strain>
        <strain evidence="4 7">P00601463</strain>
    </source>
</reference>
<dbReference type="Proteomes" id="UP000045842">
    <property type="component" value="Unassembled WGS sequence"/>
</dbReference>
<evidence type="ECO:0000313" key="4">
    <source>
        <dbReference type="EMBL" id="COW39180.1"/>
    </source>
</evidence>
<dbReference type="EMBL" id="CHKL01000269">
    <property type="protein sequence ID" value="COW39180.1"/>
    <property type="molecule type" value="Genomic_DNA"/>
</dbReference>
<evidence type="ECO:0000313" key="3">
    <source>
        <dbReference type="EMBL" id="COV60873.1"/>
    </source>
</evidence>
<gene>
    <name evidence="2" type="ORF">ERS007661_00788</name>
    <name evidence="3" type="ORF">ERS007679_02157</name>
    <name evidence="4" type="ORF">ERS007741_02387</name>
</gene>
<dbReference type="AntiFam" id="ANF00105">
    <property type="entry name" value="Shadow ORF (opposite purF)"/>
</dbReference>
<organism evidence="4 7">
    <name type="scientific">Mycobacterium tuberculosis</name>
    <dbReference type="NCBI Taxonomy" id="1773"/>
    <lineage>
        <taxon>Bacteria</taxon>
        <taxon>Bacillati</taxon>
        <taxon>Actinomycetota</taxon>
        <taxon>Actinomycetes</taxon>
        <taxon>Mycobacteriales</taxon>
        <taxon>Mycobacteriaceae</taxon>
        <taxon>Mycobacterium</taxon>
        <taxon>Mycobacterium tuberculosis complex</taxon>
    </lineage>
</organism>
<proteinExistence type="predicted"/>
<sequence length="265" mass="27203">MPDGDMALHGRQRLLVEHLADQAEVFEDQHLGAVGDGDPGGFLAAMLQRVQAVVGEFGDVFTRGPDPEDTALFPGRVQVLLGLLAGHGLAAPCGAVGDVIRVYGHDVCTAEFGLRVGHPGATLTHHSRSSARRNQPRSTSGNQASISPAREPESCSAPLPRACATPDSPVATRSQVRGSVCTTLGGVPRVCRGPEMHCTAANGGIRTSTLAPGASAASVRAVSRTAAANTSVSGAGNVSSRNQSARANTTCRVFAGSTRSRALIP</sequence>
<name>A0A655J3H0_MYCTX</name>
<dbReference type="EMBL" id="CQQC01000175">
    <property type="protein sequence ID" value="CNU51292.1"/>
    <property type="molecule type" value="Genomic_DNA"/>
</dbReference>
<feature type="compositionally biased region" description="Basic residues" evidence="1">
    <location>
        <begin position="125"/>
        <end position="135"/>
    </location>
</feature>